<evidence type="ECO:0000256" key="1">
    <source>
        <dbReference type="SAM" id="Phobius"/>
    </source>
</evidence>
<dbReference type="EMBL" id="JACEIK010003515">
    <property type="protein sequence ID" value="MCD9642029.1"/>
    <property type="molecule type" value="Genomic_DNA"/>
</dbReference>
<accession>A0ABS8V5B4</accession>
<sequence>MMLWIEDVVLLAFRLESVPKESHLFSNRASSIKSVACRSRALPIVISRFSTPYLAFMMFIPCSLAGMLIPRILWKSFPLTQDVSVLKLSKEELVYEARFWGAFGLYSILTLAYLVAGLSGGFLTFVMSAFMLLAWISFRLSRKSSVVRSFRSTACYVIPLIPCLMYAVYFGGFLVAFVIEKMGMTGSLPPPFG</sequence>
<keyword evidence="1" id="KW-0812">Transmembrane</keyword>
<evidence type="ECO:0008006" key="4">
    <source>
        <dbReference type="Google" id="ProtNLM"/>
    </source>
</evidence>
<keyword evidence="1" id="KW-1133">Transmembrane helix</keyword>
<dbReference type="Proteomes" id="UP000823775">
    <property type="component" value="Unassembled WGS sequence"/>
</dbReference>
<feature type="transmembrane region" description="Helical" evidence="1">
    <location>
        <begin position="153"/>
        <end position="179"/>
    </location>
</feature>
<evidence type="ECO:0000313" key="2">
    <source>
        <dbReference type="EMBL" id="MCD9642029.1"/>
    </source>
</evidence>
<feature type="transmembrane region" description="Helical" evidence="1">
    <location>
        <begin position="53"/>
        <end position="74"/>
    </location>
</feature>
<evidence type="ECO:0000313" key="3">
    <source>
        <dbReference type="Proteomes" id="UP000823775"/>
    </source>
</evidence>
<feature type="transmembrane region" description="Helical" evidence="1">
    <location>
        <begin position="122"/>
        <end position="141"/>
    </location>
</feature>
<reference evidence="2 3" key="1">
    <citation type="journal article" date="2021" name="BMC Genomics">
        <title>Datura genome reveals duplications of psychoactive alkaloid biosynthetic genes and high mutation rate following tissue culture.</title>
        <authorList>
            <person name="Rajewski A."/>
            <person name="Carter-House D."/>
            <person name="Stajich J."/>
            <person name="Litt A."/>
        </authorList>
    </citation>
    <scope>NUCLEOTIDE SEQUENCE [LARGE SCALE GENOMIC DNA]</scope>
    <source>
        <strain evidence="2">AR-01</strain>
    </source>
</reference>
<proteinExistence type="predicted"/>
<comment type="caution">
    <text evidence="2">The sequence shown here is derived from an EMBL/GenBank/DDBJ whole genome shotgun (WGS) entry which is preliminary data.</text>
</comment>
<gene>
    <name evidence="2" type="ORF">HAX54_028618</name>
</gene>
<keyword evidence="3" id="KW-1185">Reference proteome</keyword>
<keyword evidence="1" id="KW-0472">Membrane</keyword>
<organism evidence="2 3">
    <name type="scientific">Datura stramonium</name>
    <name type="common">Jimsonweed</name>
    <name type="synonym">Common thornapple</name>
    <dbReference type="NCBI Taxonomy" id="4076"/>
    <lineage>
        <taxon>Eukaryota</taxon>
        <taxon>Viridiplantae</taxon>
        <taxon>Streptophyta</taxon>
        <taxon>Embryophyta</taxon>
        <taxon>Tracheophyta</taxon>
        <taxon>Spermatophyta</taxon>
        <taxon>Magnoliopsida</taxon>
        <taxon>eudicotyledons</taxon>
        <taxon>Gunneridae</taxon>
        <taxon>Pentapetalae</taxon>
        <taxon>asterids</taxon>
        <taxon>lamiids</taxon>
        <taxon>Solanales</taxon>
        <taxon>Solanaceae</taxon>
        <taxon>Solanoideae</taxon>
        <taxon>Datureae</taxon>
        <taxon>Datura</taxon>
    </lineage>
</organism>
<protein>
    <recommendedName>
        <fullName evidence="4">PRA1 family protein</fullName>
    </recommendedName>
</protein>
<name>A0ABS8V5B4_DATST</name>